<dbReference type="AlphaFoldDB" id="A0A1H7B404"/>
<name>A0A1H7B404_9RHOB</name>
<evidence type="ECO:0000313" key="2">
    <source>
        <dbReference type="Proteomes" id="UP000199379"/>
    </source>
</evidence>
<keyword evidence="2" id="KW-1185">Reference proteome</keyword>
<organism evidence="1 2">
    <name type="scientific">Cribrihabitans marinus</name>
    <dbReference type="NCBI Taxonomy" id="1227549"/>
    <lineage>
        <taxon>Bacteria</taxon>
        <taxon>Pseudomonadati</taxon>
        <taxon>Pseudomonadota</taxon>
        <taxon>Alphaproteobacteria</taxon>
        <taxon>Rhodobacterales</taxon>
        <taxon>Paracoccaceae</taxon>
        <taxon>Cribrihabitans</taxon>
    </lineage>
</organism>
<sequence>MRMKTYTKDEFDDLCEIILRVTGNRCDAKRLLRDLDGLLLATGNDKKCSQRSLLWKEFSEEDLKPSEKAKLFNQVSKADNPLDPEVCVPDIRPEFNAKIGNRWSARWKREGREQKPTLRELTWDGLSNSEKSEVRKMAHECKRLADPLLPL</sequence>
<reference evidence="1 2" key="1">
    <citation type="submission" date="2016-10" db="EMBL/GenBank/DDBJ databases">
        <authorList>
            <person name="de Groot N.N."/>
        </authorList>
    </citation>
    <scope>NUCLEOTIDE SEQUENCE [LARGE SCALE GENOMIC DNA]</scope>
    <source>
        <strain evidence="1 2">DSM 29340</strain>
    </source>
</reference>
<dbReference type="Proteomes" id="UP000199379">
    <property type="component" value="Unassembled WGS sequence"/>
</dbReference>
<accession>A0A1H7B404</accession>
<gene>
    <name evidence="1" type="ORF">SAMN05444007_106270</name>
</gene>
<dbReference type="EMBL" id="FNYD01000006">
    <property type="protein sequence ID" value="SEJ72188.1"/>
    <property type="molecule type" value="Genomic_DNA"/>
</dbReference>
<evidence type="ECO:0000313" key="1">
    <source>
        <dbReference type="EMBL" id="SEJ72188.1"/>
    </source>
</evidence>
<protein>
    <submittedName>
        <fullName evidence="1">Uncharacterized protein</fullName>
    </submittedName>
</protein>
<proteinExistence type="predicted"/>